<accession>A0A1W4WHM1</accession>
<evidence type="ECO:0000256" key="8">
    <source>
        <dbReference type="ARBA" id="ARBA00023034"/>
    </source>
</evidence>
<gene>
    <name evidence="12" type="primary">LOC108735776</name>
</gene>
<protein>
    <recommendedName>
        <fullName evidence="10">Hexosyltransferase</fullName>
        <ecNumber evidence="10">2.4.1.-</ecNumber>
    </recommendedName>
</protein>
<dbReference type="GO" id="GO:0000139">
    <property type="term" value="C:Golgi membrane"/>
    <property type="evidence" value="ECO:0007669"/>
    <property type="project" value="UniProtKB-SubCell"/>
</dbReference>
<evidence type="ECO:0000256" key="6">
    <source>
        <dbReference type="ARBA" id="ARBA00022968"/>
    </source>
</evidence>
<dbReference type="STRING" id="224129.A0A1W4WHM1"/>
<dbReference type="GeneID" id="108735776"/>
<keyword evidence="6 10" id="KW-0735">Signal-anchor</keyword>
<keyword evidence="9 10" id="KW-0472">Membrane</keyword>
<keyword evidence="11" id="KW-1185">Reference proteome</keyword>
<evidence type="ECO:0000313" key="12">
    <source>
        <dbReference type="RefSeq" id="XP_018323429.1"/>
    </source>
</evidence>
<keyword evidence="3 10" id="KW-0328">Glycosyltransferase</keyword>
<evidence type="ECO:0000313" key="11">
    <source>
        <dbReference type="Proteomes" id="UP000192223"/>
    </source>
</evidence>
<evidence type="ECO:0000256" key="4">
    <source>
        <dbReference type="ARBA" id="ARBA00022679"/>
    </source>
</evidence>
<reference evidence="12" key="1">
    <citation type="submission" date="2025-08" db="UniProtKB">
        <authorList>
            <consortium name="RefSeq"/>
        </authorList>
    </citation>
    <scope>IDENTIFICATION</scope>
    <source>
        <tissue evidence="12">Entire body</tissue>
    </source>
</reference>
<dbReference type="Proteomes" id="UP000192223">
    <property type="component" value="Unplaced"/>
</dbReference>
<keyword evidence="7 10" id="KW-1133">Transmembrane helix</keyword>
<evidence type="ECO:0000256" key="10">
    <source>
        <dbReference type="RuleBase" id="RU363063"/>
    </source>
</evidence>
<dbReference type="GO" id="GO:0006493">
    <property type="term" value="P:protein O-linked glycosylation"/>
    <property type="evidence" value="ECO:0007669"/>
    <property type="project" value="TreeGrafter"/>
</dbReference>
<dbReference type="InterPro" id="IPR002659">
    <property type="entry name" value="Glyco_trans_31"/>
</dbReference>
<keyword evidence="8 10" id="KW-0333">Golgi apparatus</keyword>
<comment type="similarity">
    <text evidence="2 10">Belongs to the glycosyltransferase 31 family.</text>
</comment>
<evidence type="ECO:0000256" key="9">
    <source>
        <dbReference type="ARBA" id="ARBA00023136"/>
    </source>
</evidence>
<name>A0A1W4WHM1_AGRPL</name>
<dbReference type="OrthoDB" id="1158011at2759"/>
<keyword evidence="5 10" id="KW-0812">Transmembrane</keyword>
<sequence>MISMKKKVNITRQVFKHQRVILASVFSFIFGSLVTVNFAQINKTCKLDDTDREYNIMKNSKLKSDELVVLIFSAPDNLSKRNAIRSTWLQFQQLEVSLYTFTHYFVIGKPSRSAKKYDHIVEEQSFYKDILLLPMYDGYNNLTEKVLRSFVWLKEQRDFGFNFKYVLKCDDDSFVRVYDILHEISGIENFYLNPHVKFRDPNNDSFSRFLSANLQINKNVKIKKDMNLYWGYFTGNTKLKKSGKWKEEEWMLCDYYLPYALGGGYVLSADLVLYIANNADTLRQYNSEDVSVGTWLAPVTNTVRIHDVRFDTEWISRGCQNYYLLIHHVSEKQMHEFYYNMLTTGHLCTNESLIRIPYLYDWKKPNSECCMKTEKKGSLLDNIKSFFPVPN</sequence>
<dbReference type="RefSeq" id="XP_018323429.1">
    <property type="nucleotide sequence ID" value="XM_018467927.2"/>
</dbReference>
<dbReference type="KEGG" id="apln:108735776"/>
<comment type="subcellular location">
    <subcellularLocation>
        <location evidence="1 10">Golgi apparatus membrane</location>
        <topology evidence="1 10">Single-pass type II membrane protein</topology>
    </subcellularLocation>
</comment>
<feature type="transmembrane region" description="Helical" evidence="10">
    <location>
        <begin position="20"/>
        <end position="39"/>
    </location>
</feature>
<organism evidence="11 12">
    <name type="scientific">Agrilus planipennis</name>
    <name type="common">Emerald ash borer</name>
    <name type="synonym">Agrilus marcopoli</name>
    <dbReference type="NCBI Taxonomy" id="224129"/>
    <lineage>
        <taxon>Eukaryota</taxon>
        <taxon>Metazoa</taxon>
        <taxon>Ecdysozoa</taxon>
        <taxon>Arthropoda</taxon>
        <taxon>Hexapoda</taxon>
        <taxon>Insecta</taxon>
        <taxon>Pterygota</taxon>
        <taxon>Neoptera</taxon>
        <taxon>Endopterygota</taxon>
        <taxon>Coleoptera</taxon>
        <taxon>Polyphaga</taxon>
        <taxon>Elateriformia</taxon>
        <taxon>Buprestoidea</taxon>
        <taxon>Buprestidae</taxon>
        <taxon>Agrilinae</taxon>
        <taxon>Agrilus</taxon>
    </lineage>
</organism>
<dbReference type="EC" id="2.4.1.-" evidence="10"/>
<evidence type="ECO:0000256" key="1">
    <source>
        <dbReference type="ARBA" id="ARBA00004323"/>
    </source>
</evidence>
<evidence type="ECO:0000256" key="3">
    <source>
        <dbReference type="ARBA" id="ARBA00022676"/>
    </source>
</evidence>
<dbReference type="GO" id="GO:0006024">
    <property type="term" value="P:glycosaminoglycan biosynthetic process"/>
    <property type="evidence" value="ECO:0007669"/>
    <property type="project" value="TreeGrafter"/>
</dbReference>
<evidence type="ECO:0000256" key="5">
    <source>
        <dbReference type="ARBA" id="ARBA00022692"/>
    </source>
</evidence>
<dbReference type="PANTHER" id="PTHR11214">
    <property type="entry name" value="BETA-1,3-N-ACETYLGLUCOSAMINYLTRANSFERASE"/>
    <property type="match status" value="1"/>
</dbReference>
<evidence type="ECO:0000256" key="7">
    <source>
        <dbReference type="ARBA" id="ARBA00022989"/>
    </source>
</evidence>
<dbReference type="AlphaFoldDB" id="A0A1W4WHM1"/>
<dbReference type="GO" id="GO:0047220">
    <property type="term" value="F:galactosylxylosylprotein 3-beta-galactosyltransferase activity"/>
    <property type="evidence" value="ECO:0007669"/>
    <property type="project" value="TreeGrafter"/>
</dbReference>
<proteinExistence type="inferred from homology"/>
<dbReference type="Pfam" id="PF01762">
    <property type="entry name" value="Galactosyl_T"/>
    <property type="match status" value="1"/>
</dbReference>
<dbReference type="Gene3D" id="3.90.550.50">
    <property type="match status" value="1"/>
</dbReference>
<dbReference type="PANTHER" id="PTHR11214:SF3">
    <property type="entry name" value="BETA-1,3-GALACTOSYLTRANSFERASE 6"/>
    <property type="match status" value="1"/>
</dbReference>
<evidence type="ECO:0000256" key="2">
    <source>
        <dbReference type="ARBA" id="ARBA00008661"/>
    </source>
</evidence>
<dbReference type="FunCoup" id="A0A1W4WHM1">
    <property type="interactions" value="170"/>
</dbReference>
<keyword evidence="4" id="KW-0808">Transferase</keyword>
<dbReference type="InParanoid" id="A0A1W4WHM1"/>